<dbReference type="STRING" id="273068.TTE0840"/>
<dbReference type="Pfam" id="PF04519">
    <property type="entry name" value="Bactofilin"/>
    <property type="match status" value="1"/>
</dbReference>
<dbReference type="InterPro" id="IPR007607">
    <property type="entry name" value="BacA/B"/>
</dbReference>
<gene>
    <name evidence="2" type="ordered locus">TTE0840</name>
</gene>
<comment type="similarity">
    <text evidence="1">Belongs to the bactofilin family.</text>
</comment>
<dbReference type="OrthoDB" id="9802488at2"/>
<dbReference type="PANTHER" id="PTHR35024:SF4">
    <property type="entry name" value="POLYMER-FORMING CYTOSKELETAL PROTEIN"/>
    <property type="match status" value="1"/>
</dbReference>
<dbReference type="RefSeq" id="WP_011025230.1">
    <property type="nucleotide sequence ID" value="NC_003869.1"/>
</dbReference>
<protein>
    <recommendedName>
        <fullName evidence="4">Cytoskeletal protein CcmA (Bactofilin family)</fullName>
    </recommendedName>
</protein>
<evidence type="ECO:0008006" key="4">
    <source>
        <dbReference type="Google" id="ProtNLM"/>
    </source>
</evidence>
<dbReference type="HOGENOM" id="CLU_072799_6_7_9"/>
<dbReference type="KEGG" id="tte:TTE0840"/>
<evidence type="ECO:0000313" key="2">
    <source>
        <dbReference type="EMBL" id="AAM24097.1"/>
    </source>
</evidence>
<dbReference type="EMBL" id="AE008691">
    <property type="protein sequence ID" value="AAM24097.1"/>
    <property type="molecule type" value="Genomic_DNA"/>
</dbReference>
<sequence length="129" mass="14007">MFQKKSQVEINPEKIDTVIGKNTSFEGTIRSEGTLRIDGNFSGQIETKGNVIIGEGAKIQANISSDNVIVSGEVKGNILAKSQLQITSTGKVYGDIEVQNLVIEEGAVFEGKSKMSKSFPQEEDKKVEE</sequence>
<proteinExistence type="inferred from homology"/>
<name>Q8RBH8_CALS4</name>
<dbReference type="Proteomes" id="UP000000555">
    <property type="component" value="Chromosome"/>
</dbReference>
<evidence type="ECO:0000313" key="3">
    <source>
        <dbReference type="Proteomes" id="UP000000555"/>
    </source>
</evidence>
<evidence type="ECO:0000256" key="1">
    <source>
        <dbReference type="ARBA" id="ARBA00044755"/>
    </source>
</evidence>
<dbReference type="AlphaFoldDB" id="Q8RBH8"/>
<dbReference type="eggNOG" id="COG1664">
    <property type="taxonomic scope" value="Bacteria"/>
</dbReference>
<keyword evidence="3" id="KW-1185">Reference proteome</keyword>
<accession>Q8RBH8</accession>
<organism evidence="2 3">
    <name type="scientific">Caldanaerobacter subterraneus subsp. tengcongensis (strain DSM 15242 / JCM 11007 / NBRC 100824 / MB4)</name>
    <name type="common">Thermoanaerobacter tengcongensis</name>
    <dbReference type="NCBI Taxonomy" id="273068"/>
    <lineage>
        <taxon>Bacteria</taxon>
        <taxon>Bacillati</taxon>
        <taxon>Bacillota</taxon>
        <taxon>Clostridia</taxon>
        <taxon>Thermoanaerobacterales</taxon>
        <taxon>Thermoanaerobacteraceae</taxon>
        <taxon>Caldanaerobacter</taxon>
    </lineage>
</organism>
<reference evidence="2 3" key="1">
    <citation type="journal article" date="2002" name="Genome Res.">
        <title>A complete sequence of the T. tengcongensis genome.</title>
        <authorList>
            <person name="Bao Q."/>
            <person name="Tian Y."/>
            <person name="Li W."/>
            <person name="Xu Z."/>
            <person name="Xuan Z."/>
            <person name="Hu S."/>
            <person name="Dong W."/>
            <person name="Yang J."/>
            <person name="Chen Y."/>
            <person name="Xue Y."/>
            <person name="Xu Y."/>
            <person name="Lai X."/>
            <person name="Huang L."/>
            <person name="Dong X."/>
            <person name="Ma Y."/>
            <person name="Ling L."/>
            <person name="Tan H."/>
            <person name="Chen R."/>
            <person name="Wang J."/>
            <person name="Yu J."/>
            <person name="Yang H."/>
        </authorList>
    </citation>
    <scope>NUCLEOTIDE SEQUENCE [LARGE SCALE GENOMIC DNA]</scope>
    <source>
        <strain evidence="3">DSM 15242 / JCM 11007 / NBRC 100824 / MB4</strain>
    </source>
</reference>
<dbReference type="PANTHER" id="PTHR35024">
    <property type="entry name" value="HYPOTHETICAL CYTOSOLIC PROTEIN"/>
    <property type="match status" value="1"/>
</dbReference>